<dbReference type="GO" id="GO:0003700">
    <property type="term" value="F:DNA-binding transcription factor activity"/>
    <property type="evidence" value="ECO:0007669"/>
    <property type="project" value="TreeGrafter"/>
</dbReference>
<dbReference type="SUPFAM" id="SSF46689">
    <property type="entry name" value="Homeodomain-like"/>
    <property type="match status" value="1"/>
</dbReference>
<feature type="DNA-binding region" description="H-T-H motif" evidence="2">
    <location>
        <begin position="84"/>
        <end position="103"/>
    </location>
</feature>
<dbReference type="GO" id="GO:0000976">
    <property type="term" value="F:transcription cis-regulatory region binding"/>
    <property type="evidence" value="ECO:0007669"/>
    <property type="project" value="TreeGrafter"/>
</dbReference>
<dbReference type="EMBL" id="CP061038">
    <property type="protein sequence ID" value="QNQ10208.1"/>
    <property type="molecule type" value="Genomic_DNA"/>
</dbReference>
<dbReference type="InterPro" id="IPR001647">
    <property type="entry name" value="HTH_TetR"/>
</dbReference>
<dbReference type="KEGG" id="spap:H3Z74_02905"/>
<dbReference type="PANTHER" id="PTHR30055">
    <property type="entry name" value="HTH-TYPE TRANSCRIPTIONAL REGULATOR RUTR"/>
    <property type="match status" value="1"/>
</dbReference>
<dbReference type="Pfam" id="PF00440">
    <property type="entry name" value="TetR_N"/>
    <property type="match status" value="1"/>
</dbReference>
<dbReference type="Gene3D" id="1.10.357.10">
    <property type="entry name" value="Tetracycline Repressor, domain 2"/>
    <property type="match status" value="1"/>
</dbReference>
<dbReference type="PANTHER" id="PTHR30055:SF226">
    <property type="entry name" value="HTH-TYPE TRANSCRIPTIONAL REGULATOR PKSA"/>
    <property type="match status" value="1"/>
</dbReference>
<gene>
    <name evidence="4" type="ORF">H3Z74_02905</name>
</gene>
<name>A0A7H0LKK5_9SPHN</name>
<evidence type="ECO:0000259" key="3">
    <source>
        <dbReference type="PROSITE" id="PS50977"/>
    </source>
</evidence>
<protein>
    <submittedName>
        <fullName evidence="4">TetR/AcrR family transcriptional regulator</fullName>
    </submittedName>
</protein>
<dbReference type="AlphaFoldDB" id="A0A7H0LKK5"/>
<dbReference type="InterPro" id="IPR050109">
    <property type="entry name" value="HTH-type_TetR-like_transc_reg"/>
</dbReference>
<organism evidence="4 5">
    <name type="scientific">Sphingomonas alpina</name>
    <dbReference type="NCBI Taxonomy" id="653931"/>
    <lineage>
        <taxon>Bacteria</taxon>
        <taxon>Pseudomonadati</taxon>
        <taxon>Pseudomonadota</taxon>
        <taxon>Alphaproteobacteria</taxon>
        <taxon>Sphingomonadales</taxon>
        <taxon>Sphingomonadaceae</taxon>
        <taxon>Sphingomonas</taxon>
    </lineage>
</organism>
<evidence type="ECO:0000313" key="4">
    <source>
        <dbReference type="EMBL" id="QNQ10208.1"/>
    </source>
</evidence>
<proteinExistence type="predicted"/>
<evidence type="ECO:0000313" key="5">
    <source>
        <dbReference type="Proteomes" id="UP000516148"/>
    </source>
</evidence>
<keyword evidence="1 2" id="KW-0238">DNA-binding</keyword>
<evidence type="ECO:0000256" key="2">
    <source>
        <dbReference type="PROSITE-ProRule" id="PRU00335"/>
    </source>
</evidence>
<accession>A0A7H0LKK5</accession>
<dbReference type="Proteomes" id="UP000516148">
    <property type="component" value="Chromosome"/>
</dbReference>
<dbReference type="InterPro" id="IPR009057">
    <property type="entry name" value="Homeodomain-like_sf"/>
</dbReference>
<evidence type="ECO:0000256" key="1">
    <source>
        <dbReference type="ARBA" id="ARBA00023125"/>
    </source>
</evidence>
<sequence>MNDSLKYRFDATIGLRARAPNPERVQFFEAESLNKTPQAGSVSQKKTRTKPTLMPKQARAIQTREHLLDVAGSLLAEVGLEDISTNMICARAGMSPPALYRYFADKHAVLEALGMRLMERQNELLIGWLEGNLTSGLDGMFEKIEVVLRETAELTAAEPGGVWIERALHASPRLSHIRIESHRFVTDALLEVFTAMLPDMPRDVLWRRIRFLIELGYAAHEMMGEEERISPETVYAETARMMRFVLLGDEDPKGR</sequence>
<dbReference type="RefSeq" id="WP_187762512.1">
    <property type="nucleotide sequence ID" value="NZ_CP061038.1"/>
</dbReference>
<dbReference type="PROSITE" id="PS50977">
    <property type="entry name" value="HTH_TETR_2"/>
    <property type="match status" value="1"/>
</dbReference>
<reference evidence="4 5" key="1">
    <citation type="submission" date="2020-09" db="EMBL/GenBank/DDBJ databases">
        <title>Sphingomonas sp., a new species isolated from pork steak.</title>
        <authorList>
            <person name="Heidler von Heilborn D."/>
        </authorList>
    </citation>
    <scope>NUCLEOTIDE SEQUENCE [LARGE SCALE GENOMIC DNA]</scope>
    <source>
        <strain evidence="5">S8-3T</strain>
    </source>
</reference>
<dbReference type="PRINTS" id="PR00455">
    <property type="entry name" value="HTHTETR"/>
</dbReference>
<feature type="domain" description="HTH tetR-type" evidence="3">
    <location>
        <begin position="61"/>
        <end position="121"/>
    </location>
</feature>
<keyword evidence="5" id="KW-1185">Reference proteome</keyword>